<dbReference type="RefSeq" id="WP_044839087.1">
    <property type="nucleotide sequence ID" value="NZ_CP059734.1"/>
</dbReference>
<dbReference type="PANTHER" id="PTHR33406:SF13">
    <property type="entry name" value="MEMBRANE PROTEIN YDFJ"/>
    <property type="match status" value="1"/>
</dbReference>
<feature type="transmembrane region" description="Helical" evidence="6">
    <location>
        <begin position="609"/>
        <end position="629"/>
    </location>
</feature>
<dbReference type="InterPro" id="IPR000731">
    <property type="entry name" value="SSD"/>
</dbReference>
<protein>
    <submittedName>
        <fullName evidence="8">MMPL family transporter</fullName>
    </submittedName>
</protein>
<dbReference type="InterPro" id="IPR050545">
    <property type="entry name" value="Mycobact_MmpL"/>
</dbReference>
<feature type="transmembrane region" description="Helical" evidence="6">
    <location>
        <begin position="330"/>
        <end position="346"/>
    </location>
</feature>
<feature type="transmembrane region" description="Helical" evidence="6">
    <location>
        <begin position="366"/>
        <end position="387"/>
    </location>
</feature>
<keyword evidence="5 6" id="KW-0472">Membrane</keyword>
<dbReference type="GO" id="GO:0022857">
    <property type="term" value="F:transmembrane transporter activity"/>
    <property type="evidence" value="ECO:0007669"/>
    <property type="project" value="InterPro"/>
</dbReference>
<evidence type="ECO:0000313" key="8">
    <source>
        <dbReference type="EMBL" id="WDE08501.1"/>
    </source>
</evidence>
<evidence type="ECO:0000259" key="7">
    <source>
        <dbReference type="PROSITE" id="PS50156"/>
    </source>
</evidence>
<feature type="transmembrane region" description="Helical" evidence="6">
    <location>
        <begin position="229"/>
        <end position="248"/>
    </location>
</feature>
<keyword evidence="9" id="KW-1185">Reference proteome</keyword>
<reference evidence="8 9" key="2">
    <citation type="journal article" date="2022" name="Mar. Drugs">
        <title>Bioassay-Guided Fractionation Leads to the Detection of Cholic Acid Generated by the Rare Thalassomonas sp.</title>
        <authorList>
            <person name="Pheiffer F."/>
            <person name="Schneider Y.K."/>
            <person name="Hansen E.H."/>
            <person name="Andersen J.H."/>
            <person name="Isaksson J."/>
            <person name="Busche T."/>
            <person name="R C."/>
            <person name="Kalinowski J."/>
            <person name="Zyl L.V."/>
            <person name="Trindade M."/>
        </authorList>
    </citation>
    <scope>NUCLEOTIDE SEQUENCE [LARGE SCALE GENOMIC DNA]</scope>
    <source>
        <strain evidence="8 9">XOM25</strain>
    </source>
</reference>
<feature type="transmembrane region" description="Helical" evidence="6">
    <location>
        <begin position="662"/>
        <end position="683"/>
    </location>
</feature>
<feature type="transmembrane region" description="Helical" evidence="6">
    <location>
        <begin position="289"/>
        <end position="309"/>
    </location>
</feature>
<dbReference type="KEGG" id="tvd:SG34_031760"/>
<evidence type="ECO:0000256" key="3">
    <source>
        <dbReference type="ARBA" id="ARBA00022692"/>
    </source>
</evidence>
<dbReference type="GO" id="GO:0005886">
    <property type="term" value="C:plasma membrane"/>
    <property type="evidence" value="ECO:0007669"/>
    <property type="project" value="UniProtKB-SubCell"/>
</dbReference>
<feature type="transmembrane region" description="Helical" evidence="6">
    <location>
        <begin position="736"/>
        <end position="761"/>
    </location>
</feature>
<keyword evidence="3 6" id="KW-0812">Transmembrane</keyword>
<dbReference type="InterPro" id="IPR001036">
    <property type="entry name" value="Acrflvin-R"/>
</dbReference>
<reference evidence="8 9" key="1">
    <citation type="journal article" date="2015" name="Genome Announc.">
        <title>Draft Genome Sequences of Marine Isolates of Thalassomonas viridans and Thalassomonas actiniarum.</title>
        <authorList>
            <person name="Olonade I."/>
            <person name="van Zyl L.J."/>
            <person name="Trindade M."/>
        </authorList>
    </citation>
    <scope>NUCLEOTIDE SEQUENCE [LARGE SCALE GENOMIC DNA]</scope>
    <source>
        <strain evidence="8 9">XOM25</strain>
    </source>
</reference>
<feature type="transmembrane region" description="Helical" evidence="6">
    <location>
        <begin position="24"/>
        <end position="44"/>
    </location>
</feature>
<comment type="subcellular location">
    <subcellularLocation>
        <location evidence="1">Cell membrane</location>
        <topology evidence="1">Multi-pass membrane protein</topology>
    </subcellularLocation>
</comment>
<feature type="domain" description="SSD" evidence="7">
    <location>
        <begin position="634"/>
        <end position="762"/>
    </location>
</feature>
<dbReference type="AlphaFoldDB" id="A0AAE9Z841"/>
<sequence length="788" mass="86336">MQLPQNNNANWTSRYADWLIRYRWLVMIAAILLAVAAGSGGRFITPNNDYRVFFSPQNPQLQAFEQIQRTYTKTDNILIAIAPKNGEAFSKDILAAVEEATEKSWKLPFALRVDSVSNFQHTIAEQDDLIVADLVENAQGLTLKQIEQAKKAALAEPVLRNILVNEDASVTGINITFQMPQKALDEAPQAVNAARALAAELEAKYEVEVYLTGMVMLTNAFFEASMSDMGSLVPAMYLIILVITFLLVRSVSATIGTFLVIMFSIMTGMGLAGYAGIQLTPPSSAAMTIIMTLAVADSVHILVTMMAGLRRGLSKHEAIRESVRVNFNPVLLTSVTTAIGFLSMNFSDTPPFHDLGNMTAMGVTGALIFSLTFLPALMSVLPVKAKVSNSKFSSRMDSMAEFVIRRQRPILLGSVVLSVAILSFIPNNTFDDNFLSYFDNSISFRTDSEFVNNNLTGIYQLQYSLDAGKDNGVSDPEFLHKLNSFIEWLRQQPEVRHVNTIGDTFKRLNKNMHQDNADFYRLPSDPELAAQYLLLYELSLPYGLDLNNQLNISKSSTQVIVTLNDMGSVQLRDIAERGTQWLKNNTGITSYGVGPAIMFAYITERNITGMIYGTLSALVLISLLIMVALRSFRIGLLSLIPNLLPAGLAFGIWGFFVGEVNMAVSMVTGMALGIVVDDTIHFLSKYLRARREEGMNAEQAVRYAFSTVGVAIIVTSVILIAGFAVLSQSAFGLNSIMATLTALSIAVAIIADFLLLPALLLKIDGKTVRASATHSLSDKEQGENYASA</sequence>
<feature type="domain" description="SSD" evidence="7">
    <location>
        <begin position="255"/>
        <end position="380"/>
    </location>
</feature>
<name>A0AAE9Z841_9GAMM</name>
<proteinExistence type="predicted"/>
<feature type="transmembrane region" description="Helical" evidence="6">
    <location>
        <begin position="703"/>
        <end position="724"/>
    </location>
</feature>
<accession>A0AAE9Z841</accession>
<evidence type="ECO:0000256" key="5">
    <source>
        <dbReference type="ARBA" id="ARBA00023136"/>
    </source>
</evidence>
<evidence type="ECO:0000256" key="2">
    <source>
        <dbReference type="ARBA" id="ARBA00022475"/>
    </source>
</evidence>
<dbReference type="InterPro" id="IPR004869">
    <property type="entry name" value="MMPL_dom"/>
</dbReference>
<evidence type="ECO:0000256" key="1">
    <source>
        <dbReference type="ARBA" id="ARBA00004651"/>
    </source>
</evidence>
<organism evidence="8 9">
    <name type="scientific">Thalassomonas viridans</name>
    <dbReference type="NCBI Taxonomy" id="137584"/>
    <lineage>
        <taxon>Bacteria</taxon>
        <taxon>Pseudomonadati</taxon>
        <taxon>Pseudomonadota</taxon>
        <taxon>Gammaproteobacteria</taxon>
        <taxon>Alteromonadales</taxon>
        <taxon>Colwelliaceae</taxon>
        <taxon>Thalassomonas</taxon>
    </lineage>
</organism>
<dbReference type="Gene3D" id="1.20.1640.10">
    <property type="entry name" value="Multidrug efflux transporter AcrB transmembrane domain"/>
    <property type="match status" value="2"/>
</dbReference>
<dbReference type="PANTHER" id="PTHR33406">
    <property type="entry name" value="MEMBRANE PROTEIN MJ1562-RELATED"/>
    <property type="match status" value="1"/>
</dbReference>
<dbReference type="EMBL" id="CP059734">
    <property type="protein sequence ID" value="WDE08501.1"/>
    <property type="molecule type" value="Genomic_DNA"/>
</dbReference>
<evidence type="ECO:0000313" key="9">
    <source>
        <dbReference type="Proteomes" id="UP000032352"/>
    </source>
</evidence>
<dbReference type="SUPFAM" id="SSF82866">
    <property type="entry name" value="Multidrug efflux transporter AcrB transmembrane domain"/>
    <property type="match status" value="2"/>
</dbReference>
<dbReference type="PRINTS" id="PR00702">
    <property type="entry name" value="ACRIFLAVINRP"/>
</dbReference>
<dbReference type="Proteomes" id="UP000032352">
    <property type="component" value="Chromosome pTvir"/>
</dbReference>
<gene>
    <name evidence="8" type="ORF">SG34_031760</name>
</gene>
<keyword evidence="4 6" id="KW-1133">Transmembrane helix</keyword>
<feature type="transmembrane region" description="Helical" evidence="6">
    <location>
        <begin position="636"/>
        <end position="656"/>
    </location>
</feature>
<keyword evidence="2" id="KW-1003">Cell membrane</keyword>
<feature type="transmembrane region" description="Helical" evidence="6">
    <location>
        <begin position="255"/>
        <end position="277"/>
    </location>
</feature>
<dbReference type="PROSITE" id="PS50156">
    <property type="entry name" value="SSD"/>
    <property type="match status" value="2"/>
</dbReference>
<evidence type="ECO:0000256" key="6">
    <source>
        <dbReference type="SAM" id="Phobius"/>
    </source>
</evidence>
<dbReference type="Pfam" id="PF03176">
    <property type="entry name" value="MMPL"/>
    <property type="match status" value="2"/>
</dbReference>
<evidence type="ECO:0000256" key="4">
    <source>
        <dbReference type="ARBA" id="ARBA00022989"/>
    </source>
</evidence>